<organism evidence="1 2">
    <name type="scientific">Pseudomonas syringae pv. helianthi</name>
    <dbReference type="NCBI Taxonomy" id="251654"/>
    <lineage>
        <taxon>Bacteria</taxon>
        <taxon>Pseudomonadati</taxon>
        <taxon>Pseudomonadota</taxon>
        <taxon>Gammaproteobacteria</taxon>
        <taxon>Pseudomonadales</taxon>
        <taxon>Pseudomonadaceae</taxon>
        <taxon>Pseudomonas</taxon>
    </lineage>
</organism>
<name>A0A3M6CWB4_9PSED</name>
<comment type="caution">
    <text evidence="1">The sequence shown here is derived from an EMBL/GenBank/DDBJ whole genome shotgun (WGS) entry which is preliminary data.</text>
</comment>
<dbReference type="AlphaFoldDB" id="A0A3M6CWB4"/>
<gene>
    <name evidence="1" type="ORF">ALP10_200116</name>
</gene>
<protein>
    <submittedName>
        <fullName evidence="1">Uncharacterized protein</fullName>
    </submittedName>
</protein>
<sequence>MDFLGYRPATKRAQLGPFSGEAGFTSSAILRRRLHRILLTLSLGQVARLFSLLTCWGVVELKQVLRAVVARSVG</sequence>
<dbReference type="EMBL" id="RBUT01000086">
    <property type="protein sequence ID" value="RMV48145.1"/>
    <property type="molecule type" value="Genomic_DNA"/>
</dbReference>
<reference evidence="1 2" key="1">
    <citation type="submission" date="2018-08" db="EMBL/GenBank/DDBJ databases">
        <title>Recombination of ecologically and evolutionarily significant loci maintains genetic cohesion in the Pseudomonas syringae species complex.</title>
        <authorList>
            <person name="Dillon M."/>
            <person name="Thakur S."/>
            <person name="Almeida R.N.D."/>
            <person name="Weir B.S."/>
            <person name="Guttman D.S."/>
        </authorList>
    </citation>
    <scope>NUCLEOTIDE SEQUENCE [LARGE SCALE GENOMIC DNA]</scope>
    <source>
        <strain evidence="1 2">ICMP 3263</strain>
    </source>
</reference>
<dbReference type="Proteomes" id="UP000279173">
    <property type="component" value="Unassembled WGS sequence"/>
</dbReference>
<evidence type="ECO:0000313" key="2">
    <source>
        <dbReference type="Proteomes" id="UP000279173"/>
    </source>
</evidence>
<accession>A0A3M6CWB4</accession>
<proteinExistence type="predicted"/>
<evidence type="ECO:0000313" key="1">
    <source>
        <dbReference type="EMBL" id="RMV48145.1"/>
    </source>
</evidence>